<accession>A0A9W6UKK6</accession>
<evidence type="ECO:0000256" key="1">
    <source>
        <dbReference type="ARBA" id="ARBA00004496"/>
    </source>
</evidence>
<evidence type="ECO:0000256" key="4">
    <source>
        <dbReference type="ARBA" id="ARBA00022490"/>
    </source>
</evidence>
<keyword evidence="6" id="KW-0175">Coiled coil</keyword>
<dbReference type="NCBIfam" id="TIGR03544">
    <property type="entry name" value="DivI1A_domain"/>
    <property type="match status" value="4"/>
</dbReference>
<evidence type="ECO:0000256" key="6">
    <source>
        <dbReference type="ARBA" id="ARBA00023054"/>
    </source>
</evidence>
<dbReference type="PANTHER" id="PTHR35794">
    <property type="entry name" value="CELL DIVISION PROTEIN DIVIVA"/>
    <property type="match status" value="1"/>
</dbReference>
<organism evidence="9 10">
    <name type="scientific">Nocardiopsis ansamitocini</name>
    <dbReference type="NCBI Taxonomy" id="1670832"/>
    <lineage>
        <taxon>Bacteria</taxon>
        <taxon>Bacillati</taxon>
        <taxon>Actinomycetota</taxon>
        <taxon>Actinomycetes</taxon>
        <taxon>Streptosporangiales</taxon>
        <taxon>Nocardiopsidaceae</taxon>
        <taxon>Nocardiopsis</taxon>
    </lineage>
</organism>
<dbReference type="Gene3D" id="6.10.250.660">
    <property type="match status" value="4"/>
</dbReference>
<keyword evidence="7" id="KW-0131">Cell cycle</keyword>
<dbReference type="GO" id="GO:0051301">
    <property type="term" value="P:cell division"/>
    <property type="evidence" value="ECO:0007669"/>
    <property type="project" value="UniProtKB-KW"/>
</dbReference>
<name>A0A9W6UKK6_9ACTN</name>
<comment type="similarity">
    <text evidence="2">Belongs to the DivIVA family.</text>
</comment>
<evidence type="ECO:0000256" key="2">
    <source>
        <dbReference type="ARBA" id="ARBA00009008"/>
    </source>
</evidence>
<dbReference type="PANTHER" id="PTHR35794:SF2">
    <property type="entry name" value="CELL DIVISION PROTEIN DIVIVA"/>
    <property type="match status" value="1"/>
</dbReference>
<protein>
    <recommendedName>
        <fullName evidence="3">Cell wall synthesis protein Wag31</fullName>
    </recommendedName>
    <alternativeName>
        <fullName evidence="8">Antigen 84</fullName>
    </alternativeName>
</protein>
<keyword evidence="4" id="KW-0963">Cytoplasm</keyword>
<dbReference type="Proteomes" id="UP001165092">
    <property type="component" value="Unassembled WGS sequence"/>
</dbReference>
<evidence type="ECO:0000256" key="3">
    <source>
        <dbReference type="ARBA" id="ARBA00018787"/>
    </source>
</evidence>
<dbReference type="AlphaFoldDB" id="A0A9W6UKK6"/>
<comment type="caution">
    <text evidence="9">The sequence shown here is derived from an EMBL/GenBank/DDBJ whole genome shotgun (WGS) entry which is preliminary data.</text>
</comment>
<proteinExistence type="inferred from homology"/>
<dbReference type="InterPro" id="IPR007793">
    <property type="entry name" value="DivIVA_fam"/>
</dbReference>
<reference evidence="9" key="1">
    <citation type="submission" date="2023-02" db="EMBL/GenBank/DDBJ databases">
        <title>Nocardiopsis ansamitocini NBRC 112285.</title>
        <authorList>
            <person name="Ichikawa N."/>
            <person name="Sato H."/>
            <person name="Tonouchi N."/>
        </authorList>
    </citation>
    <scope>NUCLEOTIDE SEQUENCE</scope>
    <source>
        <strain evidence="9">NBRC 112285</strain>
    </source>
</reference>
<dbReference type="InterPro" id="IPR019933">
    <property type="entry name" value="DivIVA_domain"/>
</dbReference>
<sequence length="218" mass="24265">MVWVTSDMHNMAMPLTPADIRNKRFSTSRLRPGYVRDDVDLLLRRVEATLTAVANGQRGGDLITASDVMRSQFRTTLVRSGYDEEEVDEFLDRVAESLRAAGLYAASVNTGQFKRTGVPNKPAGTVFRLRPEDIRNKGFTTTRLRSGYVEDEVDAFLDRAEATISAALNGADATEPLSATEVRAVRFTSARLRSGYAEDEVDQFLDLLVDELEHHGLH</sequence>
<dbReference type="GO" id="GO:0005737">
    <property type="term" value="C:cytoplasm"/>
    <property type="evidence" value="ECO:0007669"/>
    <property type="project" value="UniProtKB-SubCell"/>
</dbReference>
<dbReference type="EMBL" id="BSQG01000006">
    <property type="protein sequence ID" value="GLU49145.1"/>
    <property type="molecule type" value="Genomic_DNA"/>
</dbReference>
<evidence type="ECO:0000256" key="8">
    <source>
        <dbReference type="ARBA" id="ARBA00031737"/>
    </source>
</evidence>
<evidence type="ECO:0000313" key="10">
    <source>
        <dbReference type="Proteomes" id="UP001165092"/>
    </source>
</evidence>
<gene>
    <name evidence="9" type="ORF">Nans01_34960</name>
</gene>
<keyword evidence="5" id="KW-0132">Cell division</keyword>
<keyword evidence="10" id="KW-1185">Reference proteome</keyword>
<evidence type="ECO:0000256" key="5">
    <source>
        <dbReference type="ARBA" id="ARBA00022618"/>
    </source>
</evidence>
<comment type="subcellular location">
    <subcellularLocation>
        <location evidence="1">Cytoplasm</location>
    </subcellularLocation>
</comment>
<evidence type="ECO:0000313" key="9">
    <source>
        <dbReference type="EMBL" id="GLU49145.1"/>
    </source>
</evidence>
<evidence type="ECO:0000256" key="7">
    <source>
        <dbReference type="ARBA" id="ARBA00023306"/>
    </source>
</evidence>